<dbReference type="EMBL" id="CAJOBC010000637">
    <property type="protein sequence ID" value="CAF3609824.1"/>
    <property type="molecule type" value="Genomic_DNA"/>
</dbReference>
<feature type="transmembrane region" description="Helical" evidence="10">
    <location>
        <begin position="358"/>
        <end position="377"/>
    </location>
</feature>
<dbReference type="GO" id="GO:0042283">
    <property type="term" value="F:dolichyl pyrophosphate Glc1Man9GlcNAc2 alpha-1,3-glucosyltransferase activity"/>
    <property type="evidence" value="ECO:0007669"/>
    <property type="project" value="TreeGrafter"/>
</dbReference>
<feature type="transmembrane region" description="Helical" evidence="10">
    <location>
        <begin position="248"/>
        <end position="263"/>
    </location>
</feature>
<dbReference type="AlphaFoldDB" id="A0A813U9Q8"/>
<evidence type="ECO:0000256" key="5">
    <source>
        <dbReference type="ARBA" id="ARBA00022679"/>
    </source>
</evidence>
<dbReference type="EMBL" id="CAJNOK010000753">
    <property type="protein sequence ID" value="CAF0773228.1"/>
    <property type="molecule type" value="Genomic_DNA"/>
</dbReference>
<keyword evidence="8 10" id="KW-1133">Transmembrane helix</keyword>
<gene>
    <name evidence="12" type="ORF">GPM918_LOCUS4658</name>
    <name evidence="11" type="ORF">OVA965_LOCUS3199</name>
    <name evidence="14" type="ORF">SRO942_LOCUS4659</name>
    <name evidence="13" type="ORF">TMI583_LOCUS3204</name>
</gene>
<feature type="transmembrane region" description="Helical" evidence="10">
    <location>
        <begin position="270"/>
        <end position="289"/>
    </location>
</feature>
<feature type="transmembrane region" description="Helical" evidence="10">
    <location>
        <begin position="59"/>
        <end position="79"/>
    </location>
</feature>
<keyword evidence="7 10" id="KW-0256">Endoplasmic reticulum</keyword>
<keyword evidence="9 10" id="KW-0472">Membrane</keyword>
<evidence type="ECO:0000256" key="1">
    <source>
        <dbReference type="ARBA" id="ARBA00004477"/>
    </source>
</evidence>
<evidence type="ECO:0000313" key="12">
    <source>
        <dbReference type="EMBL" id="CAF0823236.1"/>
    </source>
</evidence>
<dbReference type="EMBL" id="CAJOBA010000754">
    <property type="protein sequence ID" value="CAF3554352.1"/>
    <property type="molecule type" value="Genomic_DNA"/>
</dbReference>
<evidence type="ECO:0000256" key="8">
    <source>
        <dbReference type="ARBA" id="ARBA00022989"/>
    </source>
</evidence>
<evidence type="ECO:0000256" key="2">
    <source>
        <dbReference type="ARBA" id="ARBA00004922"/>
    </source>
</evidence>
<dbReference type="PANTHER" id="PTHR12413:SF2">
    <property type="entry name" value="DOLICHYL PYROPHOSPHATE GLC1MAN9GLCNAC2 ALPHA-1,3-GLUCOSYLTRANSFERASE-RELATED"/>
    <property type="match status" value="1"/>
</dbReference>
<evidence type="ECO:0000313" key="14">
    <source>
        <dbReference type="EMBL" id="CAF3609824.1"/>
    </source>
</evidence>
<evidence type="ECO:0000256" key="3">
    <source>
        <dbReference type="ARBA" id="ARBA00008715"/>
    </source>
</evidence>
<dbReference type="PANTHER" id="PTHR12413">
    <property type="entry name" value="DOLICHYL GLYCOSYLTRANSFERASE"/>
    <property type="match status" value="1"/>
</dbReference>
<dbReference type="OrthoDB" id="1689333at2759"/>
<keyword evidence="4 10" id="KW-0328">Glycosyltransferase</keyword>
<keyword evidence="15" id="KW-1185">Reference proteome</keyword>
<organism evidence="12 15">
    <name type="scientific">Didymodactylos carnosus</name>
    <dbReference type="NCBI Taxonomy" id="1234261"/>
    <lineage>
        <taxon>Eukaryota</taxon>
        <taxon>Metazoa</taxon>
        <taxon>Spiralia</taxon>
        <taxon>Gnathifera</taxon>
        <taxon>Rotifera</taxon>
        <taxon>Eurotatoria</taxon>
        <taxon>Bdelloidea</taxon>
        <taxon>Philodinida</taxon>
        <taxon>Philodinidae</taxon>
        <taxon>Didymodactylos</taxon>
    </lineage>
</organism>
<dbReference type="Pfam" id="PF03155">
    <property type="entry name" value="Alg6_Alg8"/>
    <property type="match status" value="2"/>
</dbReference>
<name>A0A813U9Q8_9BILA</name>
<dbReference type="UniPathway" id="UPA00378"/>
<dbReference type="GO" id="GO:0005789">
    <property type="term" value="C:endoplasmic reticulum membrane"/>
    <property type="evidence" value="ECO:0007669"/>
    <property type="project" value="UniProtKB-SubCell"/>
</dbReference>
<evidence type="ECO:0000313" key="13">
    <source>
        <dbReference type="EMBL" id="CAF3554352.1"/>
    </source>
</evidence>
<evidence type="ECO:0000256" key="6">
    <source>
        <dbReference type="ARBA" id="ARBA00022692"/>
    </source>
</evidence>
<evidence type="ECO:0000256" key="9">
    <source>
        <dbReference type="ARBA" id="ARBA00023136"/>
    </source>
</evidence>
<evidence type="ECO:0000313" key="15">
    <source>
        <dbReference type="Proteomes" id="UP000663829"/>
    </source>
</evidence>
<protein>
    <recommendedName>
        <fullName evidence="10">Alpha-1,3-glucosyltransferase</fullName>
        <ecNumber evidence="10">2.4.1.-</ecNumber>
    </recommendedName>
</protein>
<sequence>MTTMVVQNTSEWTLDYPPFFSHFEYGLSKLAPYFDSKMLELNNTNYASNKTILFQRSTVIVSELTLAIAIYCLLSSLQIGRKNHDIAQPIIQLCSSLLKFVSNITVLAFATIIPFVLSFGPFIMMNQLPQVLSRLFPFKRGLSHAYWAPNIWAIYNVLDKCLSFIGRRFDLFHVRPSTISTTSGLVQDIEHVVLPSITPMITFGLTLACMMPSLIRLCRHCSKRTFIETIVLCALTSFLFGWHVHEKAILIVIIPLTLLAFDSREHARYFVLLSIFGGYSLFPLIFTAPEVPIKISLFVTYTCLLLYTLGEIHGDSGGFLRLPLLNYLETFFVILLIPHCLYVEFIHTFLHLHLLLPFLPLLLTSLYCSIPIFYCWIRLHFIESIDDDGVSSLQQTNKFYYLLILNLEPYSHPYLRRASEMVRKTLCGVIESSADYELAAEDIAVVTLCDITLYEVQRVDFPHIPQRYIICKTKIDDCEYFPIPFTLYYNAEEIDHNLCYGIRVDILNGENQIKFSSEKFIPVLTDKHPLTNVRIMVTPTSNHNIPKSYHQT</sequence>
<evidence type="ECO:0000313" key="11">
    <source>
        <dbReference type="EMBL" id="CAF0773228.1"/>
    </source>
</evidence>
<dbReference type="Proteomes" id="UP000682733">
    <property type="component" value="Unassembled WGS sequence"/>
</dbReference>
<keyword evidence="5 10" id="KW-0808">Transferase</keyword>
<dbReference type="InterPro" id="IPR004856">
    <property type="entry name" value="Glyco_trans_ALG6/ALG8"/>
</dbReference>
<evidence type="ECO:0000256" key="7">
    <source>
        <dbReference type="ARBA" id="ARBA00022824"/>
    </source>
</evidence>
<dbReference type="EMBL" id="CAJNOQ010000637">
    <property type="protein sequence ID" value="CAF0823236.1"/>
    <property type="molecule type" value="Genomic_DNA"/>
</dbReference>
<dbReference type="EC" id="2.4.1.-" evidence="10"/>
<dbReference type="GO" id="GO:0006487">
    <property type="term" value="P:protein N-linked glycosylation"/>
    <property type="evidence" value="ECO:0007669"/>
    <property type="project" value="TreeGrafter"/>
</dbReference>
<evidence type="ECO:0000256" key="10">
    <source>
        <dbReference type="RuleBase" id="RU363110"/>
    </source>
</evidence>
<reference evidence="12" key="1">
    <citation type="submission" date="2021-02" db="EMBL/GenBank/DDBJ databases">
        <authorList>
            <person name="Nowell W R."/>
        </authorList>
    </citation>
    <scope>NUCLEOTIDE SEQUENCE</scope>
</reference>
<feature type="transmembrane region" description="Helical" evidence="10">
    <location>
        <begin position="324"/>
        <end position="346"/>
    </location>
</feature>
<comment type="caution">
    <text evidence="12">The sequence shown here is derived from an EMBL/GenBank/DDBJ whole genome shotgun (WGS) entry which is preliminary data.</text>
</comment>
<keyword evidence="6 10" id="KW-0812">Transmembrane</keyword>
<comment type="similarity">
    <text evidence="3 10">Belongs to the ALG6/ALG8 glucosyltransferase family.</text>
</comment>
<evidence type="ECO:0000256" key="4">
    <source>
        <dbReference type="ARBA" id="ARBA00022676"/>
    </source>
</evidence>
<feature type="transmembrane region" description="Helical" evidence="10">
    <location>
        <begin position="100"/>
        <end position="124"/>
    </location>
</feature>
<comment type="subcellular location">
    <subcellularLocation>
        <location evidence="1 10">Endoplasmic reticulum membrane</location>
        <topology evidence="1 10">Multi-pass membrane protein</topology>
    </subcellularLocation>
</comment>
<dbReference type="Proteomes" id="UP000677228">
    <property type="component" value="Unassembled WGS sequence"/>
</dbReference>
<dbReference type="Proteomes" id="UP000681722">
    <property type="component" value="Unassembled WGS sequence"/>
</dbReference>
<proteinExistence type="inferred from homology"/>
<comment type="pathway">
    <text evidence="2 10">Protein modification; protein glycosylation.</text>
</comment>
<accession>A0A813U9Q8</accession>
<feature type="transmembrane region" description="Helical" evidence="10">
    <location>
        <begin position="295"/>
        <end position="312"/>
    </location>
</feature>
<dbReference type="Proteomes" id="UP000663829">
    <property type="component" value="Unassembled WGS sequence"/>
</dbReference>
<feature type="transmembrane region" description="Helical" evidence="10">
    <location>
        <begin position="192"/>
        <end position="214"/>
    </location>
</feature>